<feature type="region of interest" description="Disordered" evidence="1">
    <location>
        <begin position="685"/>
        <end position="709"/>
    </location>
</feature>
<feature type="compositionally biased region" description="Basic and acidic residues" evidence="1">
    <location>
        <begin position="971"/>
        <end position="988"/>
    </location>
</feature>
<feature type="region of interest" description="Disordered" evidence="1">
    <location>
        <begin position="752"/>
        <end position="803"/>
    </location>
</feature>
<reference evidence="4" key="2">
    <citation type="submission" date="2023-11" db="UniProtKB">
        <authorList>
            <consortium name="WormBaseParasite"/>
        </authorList>
    </citation>
    <scope>IDENTIFICATION</scope>
</reference>
<protein>
    <recommendedName>
        <fullName evidence="2">Tripeptidyl peptidase II second Ig-like domain-containing protein</fullName>
    </recommendedName>
</protein>
<feature type="domain" description="Tripeptidyl peptidase II second Ig-like" evidence="2">
    <location>
        <begin position="496"/>
        <end position="628"/>
    </location>
</feature>
<dbReference type="Pfam" id="PF12580">
    <property type="entry name" value="TPPII"/>
    <property type="match status" value="1"/>
</dbReference>
<feature type="compositionally biased region" description="Low complexity" evidence="1">
    <location>
        <begin position="1111"/>
        <end position="1120"/>
    </location>
</feature>
<feature type="region of interest" description="Disordered" evidence="1">
    <location>
        <begin position="971"/>
        <end position="1007"/>
    </location>
</feature>
<name>A0AA85J287_TRIRE</name>
<feature type="compositionally biased region" description="Low complexity" evidence="1">
    <location>
        <begin position="761"/>
        <end position="771"/>
    </location>
</feature>
<feature type="compositionally biased region" description="Low complexity" evidence="1">
    <location>
        <begin position="685"/>
        <end position="695"/>
    </location>
</feature>
<evidence type="ECO:0000256" key="1">
    <source>
        <dbReference type="SAM" id="MobiDB-lite"/>
    </source>
</evidence>
<dbReference type="WBParaSite" id="TREG1_124970.1">
    <property type="protein sequence ID" value="TREG1_124970.1"/>
    <property type="gene ID" value="TREG1_124970"/>
</dbReference>
<evidence type="ECO:0000313" key="3">
    <source>
        <dbReference type="Proteomes" id="UP000050795"/>
    </source>
</evidence>
<dbReference type="Proteomes" id="UP000050795">
    <property type="component" value="Unassembled WGS sequence"/>
</dbReference>
<dbReference type="InterPro" id="IPR022229">
    <property type="entry name" value="TPPII_Ig-like-2"/>
</dbReference>
<reference evidence="3" key="1">
    <citation type="submission" date="2022-06" db="EMBL/GenBank/DDBJ databases">
        <authorList>
            <person name="Berger JAMES D."/>
            <person name="Berger JAMES D."/>
        </authorList>
    </citation>
    <scope>NUCLEOTIDE SEQUENCE [LARGE SCALE GENOMIC DNA]</scope>
</reference>
<accession>A0AA85J287</accession>
<sequence length="1643" mass="182564">MQVDKAFQYLDHILNTLYEGNTSNMLENKIDIAYGGSVVTVSDNRNVDDNIKEKSSTCQLLSIPDPCITHGWHIRITVSGPGCSPNSRGIWLRRGWLLSPRTFNNIASSSSSSSSSSSKLPLLRFTLHMNIEFDEYVPLSVRRSTEFHLTTELISELKGLTNSNGWLQIASIITVTSISRDINCVIDPVRFSKLLMNSNSTGSKDETHSDIDHLLLHNMMTAVPANSSDENLPTNQRSMKAKGNQTEESQSQPSMSFLQQSQYRQSQLSGFSWPSNLPTAVNCSVNNIPVKSQKPYVMLIGFKATDRPEMGILASLPIIVQIPHRLNRYCDTMDQPHFLFSDKFDAKNKVRRWFVEVPYGATAGILRLARLDNDGDKSCEFTITINSPCIGMNSDKQEVKWSFVELNKCGQSKSGLKRNDKSSPVLSADDFDCASQFAFPINWETDCLELTIAQHWGLEMPAIVVGELYFRGLEPSLRNIVLNTSDRYCRIGLHSNFASESIQPDIWLTHWCLSVKPYDSKIFYLGHGKNELLVNGHSSYALRLMYRFSCPFKTATTVICLPWLQDMLYSSDYLIHIFHIYDSRGRFMGAGEYDGHREQRPKFTFNLSKGDFKVIAQICHESGPLLKRGSPTKLPTVSSTTSNELCDTLEESETGDSNSVNSSWSPLQALQNTPLLVRFRLTTSGMETTTTTPTGGTTGAGRKLGSSSSSTGQSIVRFEFSALPSSLNLNGIKACSAMDPLMYDAKQTLMVGTGDDDDNSDNNSNNNSNNADGDRRRSSSVGGDGVSGESFSNENATDEESKSSRFELIRRLPCLPSRVNACETISIFLGLTDERYPSYAVPGSYFSGTIGFYKSNLLHNKVTYPFRLILDNSNLLTTTTTAAATTTTTSLASSSIVTPSSPLTTTLAPTSSEQPKKLPISYMGIGVEDIEWIQCIGDLFLFRNKSKKLIENNELANSIRKTFNNHDDLQVQRQQEKQAKEKEEEKFQHKYHHQQQQNHKDDNGDHQPVTKCLLNLCEQAMIMETVQTIPNNQYPDDMLSSNWSVHSVSFDDTKCEEVSDFNESASTMTDVQKDKKIPSSPVNKWSESIAPAKNDVDDAPISTPTPPPRPTTTSTNNCSNPYILNGVDLSTQPETTTYAVTTTTALTSTLTTTTIIKHPPTVNDNQNKAMNNTPDDFYTILCKLHADLSTMDKPMTTYTTNINDISSIGRSCSSGSGVGRIGDISNSSEISQSINHLYMIVKERHHLWCSADHLINGRLLDEKISLKVLKTFCCDDDVDTFKHKSESLSSMTTHQNIFQYLINIPIPSTSVVNLTSTTAAVNSNTKSSVPSDTPNKLSPANSDLLMPISPTAQSSKGKISSVDCSPTNTNRTKSVECIITGKLDNTPVDSVSTKTQSQKPITFSQHEFKLRLIDILSRYGRLIAERLICFNFLYNNVIDFKQKPSNWSLCHSLQSQMKITHQLMNNYDADSTMDYISIQTPTSNDTIGVNVKLGNQALPSWLLLSIDGKLSKNTNTKLGNMHYGSVGGRLIAFFILYMIVKKQYPEAVGYFTRLLYQIDEPPIGALRGVINCGIPVTPTSSFGIRRPCHATLENSMKTAKSAHPWLLWLLRQIGWNDIAAYLEQQKPILFPGGDYTLLGGDHV</sequence>
<keyword evidence="3" id="KW-1185">Reference proteome</keyword>
<organism evidence="3 4">
    <name type="scientific">Trichobilharzia regenti</name>
    <name type="common">Nasal bird schistosome</name>
    <dbReference type="NCBI Taxonomy" id="157069"/>
    <lineage>
        <taxon>Eukaryota</taxon>
        <taxon>Metazoa</taxon>
        <taxon>Spiralia</taxon>
        <taxon>Lophotrochozoa</taxon>
        <taxon>Platyhelminthes</taxon>
        <taxon>Trematoda</taxon>
        <taxon>Digenea</taxon>
        <taxon>Strigeidida</taxon>
        <taxon>Schistosomatoidea</taxon>
        <taxon>Schistosomatidae</taxon>
        <taxon>Trichobilharzia</taxon>
    </lineage>
</organism>
<evidence type="ECO:0000313" key="4">
    <source>
        <dbReference type="WBParaSite" id="TREG1_124970.1"/>
    </source>
</evidence>
<feature type="compositionally biased region" description="Polar residues" evidence="1">
    <location>
        <begin position="225"/>
        <end position="255"/>
    </location>
</feature>
<evidence type="ECO:0000259" key="2">
    <source>
        <dbReference type="Pfam" id="PF12580"/>
    </source>
</evidence>
<feature type="region of interest" description="Disordered" evidence="1">
    <location>
        <begin position="1065"/>
        <end position="1120"/>
    </location>
</feature>
<feature type="region of interest" description="Disordered" evidence="1">
    <location>
        <begin position="225"/>
        <end position="259"/>
    </location>
</feature>
<proteinExistence type="predicted"/>